<dbReference type="Gene3D" id="2.60.40.1180">
    <property type="entry name" value="Golgi alpha-mannosidase II"/>
    <property type="match status" value="2"/>
</dbReference>
<dbReference type="SUPFAM" id="SSF74650">
    <property type="entry name" value="Galactose mutarotase-like"/>
    <property type="match status" value="1"/>
</dbReference>
<dbReference type="InterPro" id="IPR017853">
    <property type="entry name" value="GH"/>
</dbReference>
<dbReference type="SUPFAM" id="SSF47986">
    <property type="entry name" value="DEATH domain"/>
    <property type="match status" value="1"/>
</dbReference>
<feature type="domain" description="P-type" evidence="14">
    <location>
        <begin position="1202"/>
        <end position="1246"/>
    </location>
</feature>
<keyword evidence="6" id="KW-0472">Membrane</keyword>
<feature type="non-terminal residue" evidence="15">
    <location>
        <position position="1"/>
    </location>
</feature>
<comment type="similarity">
    <text evidence="2">Belongs to the glycosyl hydrolase 31 family.</text>
</comment>
<evidence type="ECO:0000256" key="5">
    <source>
        <dbReference type="ARBA" id="ARBA00023054"/>
    </source>
</evidence>
<dbReference type="InterPro" id="IPR000322">
    <property type="entry name" value="Glyco_hydro_31_TIM"/>
</dbReference>
<keyword evidence="4" id="KW-0378">Hydrolase</keyword>
<dbReference type="SUPFAM" id="SSF50156">
    <property type="entry name" value="PDZ domain-like"/>
    <property type="match status" value="1"/>
</dbReference>
<accession>V8PHZ8</accession>
<dbReference type="CDD" id="cd00111">
    <property type="entry name" value="Trefoil"/>
    <property type="match status" value="1"/>
</dbReference>
<dbReference type="SUPFAM" id="SSF51445">
    <property type="entry name" value="(Trans)glycosidases"/>
    <property type="match status" value="1"/>
</dbReference>
<keyword evidence="16" id="KW-1185">Reference proteome</keyword>
<evidence type="ECO:0000256" key="11">
    <source>
        <dbReference type="SAM" id="Coils"/>
    </source>
</evidence>
<evidence type="ECO:0000259" key="13">
    <source>
        <dbReference type="PROSITE" id="PS50209"/>
    </source>
</evidence>
<dbReference type="PANTHER" id="PTHR16275">
    <property type="entry name" value="COILED-COIL DOMAIN-CONTAINING PROTEIN 40"/>
    <property type="match status" value="1"/>
</dbReference>
<keyword evidence="8" id="KW-0325">Glycoprotein</keyword>
<dbReference type="Proteomes" id="UP000018936">
    <property type="component" value="Unassembled WGS sequence"/>
</dbReference>
<evidence type="ECO:0000256" key="4">
    <source>
        <dbReference type="ARBA" id="ARBA00022801"/>
    </source>
</evidence>
<dbReference type="Gene3D" id="3.20.20.80">
    <property type="entry name" value="Glycosidases"/>
    <property type="match status" value="1"/>
</dbReference>
<evidence type="ECO:0000256" key="1">
    <source>
        <dbReference type="ARBA" id="ARBA00004308"/>
    </source>
</evidence>
<name>V8PHZ8_OPHHA</name>
<evidence type="ECO:0000256" key="8">
    <source>
        <dbReference type="ARBA" id="ARBA00023180"/>
    </source>
</evidence>
<feature type="domain" description="CARD" evidence="13">
    <location>
        <begin position="2058"/>
        <end position="2161"/>
    </location>
</feature>
<gene>
    <name evidence="15" type="primary">GAA</name>
    <name evidence="15" type="ORF">L345_00562</name>
</gene>
<dbReference type="InterPro" id="IPR017957">
    <property type="entry name" value="P_trefoil_CS"/>
</dbReference>
<dbReference type="PROSITE" id="PS50209">
    <property type="entry name" value="CARD"/>
    <property type="match status" value="1"/>
</dbReference>
<dbReference type="GO" id="GO:0060287">
    <property type="term" value="P:epithelial cilium movement involved in determination of left/right asymmetry"/>
    <property type="evidence" value="ECO:0007669"/>
    <property type="project" value="TreeGrafter"/>
</dbReference>
<sequence length="2984" mass="339972">MEPSAGAESESRQIPEEENKEDEKEVEKEVEKEDKKEDAEDKGPEDKNATEERAVTTPLITTEAAGGVPPTLAMEEGTISDMEATEEGEGSAAMVTKEEATKFTPIVPTEEMTGGVSMISIGGRAKGAEEILSGQTDVSSISLLDVSAEKSMESTLSSEVTISLPSSGVSSAKSEFPMHVDLSPMSEGTQSTVFPSLLDSGVRQLTSEVSRHGPTEQPNGEVMAGQELGIEETGEEIQLVVLDPNHPLMKRFQSALKTYLNKQKGKFTDEMQELAVAIKSGKTQREELGVILYGFQQHLARLQMELEKNHSCHSQIAMARRQLEEELHDLRDAYKKTFQGTQAERKRVSSIQMEIENLSLRLFYMQNMDEDVRDDIAVMKRTVKKAEVERMHAEVEKQKQDLHVDRLTRRVNELEEQIALYDAQYMAQAEDTRITRQEVGEASIEIQAINMEKKQLLHQWTVSLTGMKRRDEAYAAMQEALRDSRHKLKSLEAEIEVYKKSIIKEEERNELLASILNRSENDANTSRKLIAQNLSKQDALKVEFGTYTRTLQETEQALNRTSADRAARMNELVVLRRELEKGSQTKQDKENEIMAKLQDQMISNKAAKYFLQLRAKLQNTMLTLDTQLTKLENETAQTSLDITNINNKLNMLQKNLSELDKELDELNSEISHSETEIAKRNLLIGQKQGAINLYNKKLEMMISQLGGQELGPLEIEIKKLTKQIDEMELEVVKLQKHWMKQQRELVKLTQEREEQLVSLDMLKKEITIKEQKKVRIENDIQQEKNELKDIERHMKNMSNDLVKLHLLINKNSENSNELQQGNTIMENEFMRSLKISERESIEMQEKLDRLHEEKERLINSLVEAECQMMQWEKKIQIAKEMRAAVDSEAEQSEIRAMKSEIHRMQVKYQQLMKQQEKLMRNMEAAVSRRETIVVRAESQSKTNKQVLTKGDFYYKKLELKKKIKETQKNAEECNKTITQLERSHKNLNLAIIEKERILSSMNYEAEEFDEKIDQLQAMKRQNLSDIVSNQTRVKHMQAVKEGRYSLLCRSEIMTRVEHHKVEERLCTLNTVLHQIEEEYPYYHKPLRRITQVITQKLEELRSPAPAVTQPIRRVRMESNKHTKPTTNLEGGELWWKKKHTTMLVISTLAFAITLLGLSRTSEAAIAASKRESDHWGKNQDKVSEVSQQKLEQQLEPLLLLSKQCNIPPDSRFDCAPEKLLSQDECQARGCCYVPVSSKEPWCFFPTSYSSYKITNLTATQTGYTAHLIRRAPSFMPDDIMNVQLDVIFETKGRLHFTLKDPARKRYEVPLETPKTTSKESSALYSVQFSADPFGLIVFRKSNGQVLLNTTVAPLFYADQFLQISTTLPSSFISGLGEHLTPLTLNVNWTKITLWNRDISPMPSANLYGSHPFYVALEKGGLAHGVFLLNSNAMDVLLQPSPALTWRTTGGILDFYVFLGPDPSSVVRQYMDVIGYPFMPPYWALGFHLCRWGYTSTAITREVVKNMTAALFPLDVQWNDLDYMDAKRDFTFNKDGFRDMPDMVNDFHHDGRRYVMIVDPGISSASPPGSYKPYDEGLKRGVFIVNATGQPLIGRVWPGPTAFPDFTNPETHLWWYDMVKDFHDKVPFDGMWIDMNEPSNFVDGSSEDCPNNKLENPPYVPGMLGGTLKAKTVCASSRQYLSSHYNLHSLYGLTEAIATHDALVKVRGKRPFVISRSTFASHGRYAGHWTGDVISVWEHLYYSIPAMLLFNLYGVPLVGADICGFLNSTTEELCVRWTQLGAFYPFMRNHNDRGSKSQEPYAFSPEAQQAMRKAFSLRYSLLPYLYTLFHKAHSTGETVARPLYFEFPQDTYTWTIDRQFMWGAGLLITPVLEEGIRKMPGYFPLGTWYDILTGSVFHSKGQWILLPAPLDTINVHIRGGHILPLQEPALTTTESRSNGMTLIVALTLEGVARGDLFWDDGEGLLTFEKGDYTQIFFLARNVSLEGVLVNEIVRLSGHIDGLLLIQVLALGVPSPPQRVLANDIPILDFSYRTDTKVSIMGETGVDDPNLVDQELRNMDEDRLWEMVEGHRYRIVRGVSPSRLTPYLRQAKVLGQLDEEEILHNPQFTNRAMRVGKHPGYCIVYGSHMLDLLKSRGKNGALAFLESLKLHNPDIYVLITGLEPSIDHNNFSECLAKAVSSLQEELSQEKRQKVSLLQHCRRLKENTARLEAEAESLRGIETECNRMKRELSAHFHEALKLKDELYGLSLRYSSALQEKDLAITRCRSLQEELYLMKQELQRAQVSSCHQREGSSRISGDAQMQTDELLKLTEENEHLKSLLELETFSVVQKDILEQNLDDALEGKQELLNRLHSLREQAALAENQRKQCWEEKENTLIECQKMKVDCEIYKEQISALQAQIADLQKERDQAYNARDTAQLEISQSLLEKDSLRRKVFELTNEICELRKKASMGNSVLTQVPRSGLSIIESKDHCPKKKQPLVRMHAICPREDSQDSLMSISEEFLDEEFSVTSAEEKGRDPSFEYNIGRDDGSSLWLHVDPCISESVPMRRRLAQRFPSRITTIAFQANALLEQISIIGGNQTGIFIHRVTPGSVADEMSLSPGQQVVLVDYGVMEPGFKAVLEDATLEEALWVLEKVNGFCCLSVKHNMEGYKKLLTDLNSKLVTSGDSFYIRSNLCLEKQDSGELSVGCHNILHVTDTVYQGQTQWSACQVNPYTMKDMDAGTIPNYFQAQQQLIALIQELAQKNMVSRKNSNSQRKLVRIISTGNRINPLWSTMECSFSDSNKPKVSPRNCVSLMPYTFVRHYRPGQPRPVLVVPALLRKILADKLCLSREFEKCPSDTQNTESFHENKDLNGSSCIPRWDLEQLMQKVLEANVHAWLDLGLESVQELLAMDIYPIIILITIGEKNAKKIKKALQRLGATEDQLLESARKDEVQLETVPCLYRSIAPDAWGDLDALNSCVRVAVADEQKKVVWVEQVPHRSF</sequence>
<feature type="region of interest" description="Disordered" evidence="12">
    <location>
        <begin position="1"/>
        <end position="57"/>
    </location>
</feature>
<dbReference type="InterPro" id="IPR027417">
    <property type="entry name" value="P-loop_NTPase"/>
</dbReference>
<dbReference type="Gene3D" id="2.30.30.40">
    <property type="entry name" value="SH3 Domains"/>
    <property type="match status" value="1"/>
</dbReference>
<feature type="coiled-coil region" evidence="11">
    <location>
        <begin position="474"/>
        <end position="508"/>
    </location>
</feature>
<dbReference type="Pfam" id="PF08647">
    <property type="entry name" value="BRE1"/>
    <property type="match status" value="1"/>
</dbReference>
<dbReference type="FunFam" id="3.20.20.80:FF:000072">
    <property type="entry name" value="lysosomal alpha-glucosidase isoform X2"/>
    <property type="match status" value="1"/>
</dbReference>
<dbReference type="InterPro" id="IPR000519">
    <property type="entry name" value="P_trefoil_dom"/>
</dbReference>
<feature type="coiled-coil region" evidence="11">
    <location>
        <begin position="572"/>
        <end position="676"/>
    </location>
</feature>
<evidence type="ECO:0000256" key="2">
    <source>
        <dbReference type="ARBA" id="ARBA00007806"/>
    </source>
</evidence>
<keyword evidence="7 10" id="KW-1015">Disulfide bond</keyword>
<dbReference type="Gene3D" id="3.40.50.300">
    <property type="entry name" value="P-loop containing nucleotide triphosphate hydrolases"/>
    <property type="match status" value="1"/>
</dbReference>
<evidence type="ECO:0000256" key="7">
    <source>
        <dbReference type="ARBA" id="ARBA00023157"/>
    </source>
</evidence>
<dbReference type="GO" id="GO:0005929">
    <property type="term" value="C:cilium"/>
    <property type="evidence" value="ECO:0007669"/>
    <property type="project" value="TreeGrafter"/>
</dbReference>
<dbReference type="InterPro" id="IPR001315">
    <property type="entry name" value="CARD"/>
</dbReference>
<dbReference type="GO" id="GO:0005737">
    <property type="term" value="C:cytoplasm"/>
    <property type="evidence" value="ECO:0007669"/>
    <property type="project" value="TreeGrafter"/>
</dbReference>
<keyword evidence="5 11" id="KW-0175">Coiled coil</keyword>
<dbReference type="InterPro" id="IPR011013">
    <property type="entry name" value="Gal_mutarotase_sf_dom"/>
</dbReference>
<feature type="coiled-coil region" evidence="11">
    <location>
        <begin position="833"/>
        <end position="928"/>
    </location>
</feature>
<evidence type="ECO:0000313" key="15">
    <source>
        <dbReference type="EMBL" id="ETE73596.1"/>
    </source>
</evidence>
<keyword evidence="9" id="KW-0326">Glycosidase</keyword>
<dbReference type="InterPro" id="IPR036034">
    <property type="entry name" value="PDZ_sf"/>
</dbReference>
<dbReference type="InterPro" id="IPR013780">
    <property type="entry name" value="Glyco_hydro_b"/>
</dbReference>
<feature type="coiled-coil region" evidence="11">
    <location>
        <begin position="954"/>
        <end position="1018"/>
    </location>
</feature>
<dbReference type="GO" id="GO:0001947">
    <property type="term" value="P:heart looping"/>
    <property type="evidence" value="ECO:0007669"/>
    <property type="project" value="TreeGrafter"/>
</dbReference>
<dbReference type="GO" id="GO:0035082">
    <property type="term" value="P:axoneme assembly"/>
    <property type="evidence" value="ECO:0007669"/>
    <property type="project" value="InterPro"/>
</dbReference>
<dbReference type="OrthoDB" id="5839090at2759"/>
<dbReference type="PROSITE" id="PS00707">
    <property type="entry name" value="GLYCOSYL_HYDROL_F31_2"/>
    <property type="match status" value="1"/>
</dbReference>
<dbReference type="Pfam" id="PF00088">
    <property type="entry name" value="Trefoil"/>
    <property type="match status" value="1"/>
</dbReference>
<dbReference type="Pfam" id="PF00619">
    <property type="entry name" value="CARD"/>
    <property type="match status" value="1"/>
</dbReference>
<feature type="coiled-coil region" evidence="11">
    <location>
        <begin position="385"/>
        <end position="431"/>
    </location>
</feature>
<comment type="subcellular location">
    <subcellularLocation>
        <location evidence="1">Endomembrane system</location>
    </subcellularLocation>
</comment>
<dbReference type="EMBL" id="AZIM01000069">
    <property type="protein sequence ID" value="ETE73596.1"/>
    <property type="molecule type" value="Genomic_DNA"/>
</dbReference>
<feature type="coiled-coil region" evidence="11">
    <location>
        <begin position="710"/>
        <end position="800"/>
    </location>
</feature>
<dbReference type="GO" id="GO:0005975">
    <property type="term" value="P:carbohydrate metabolic process"/>
    <property type="evidence" value="ECO:0007669"/>
    <property type="project" value="InterPro"/>
</dbReference>
<dbReference type="FunFam" id="2.60.40.1180:FF:000001">
    <property type="entry name" value="Maltase-glucoamylase, intestinal"/>
    <property type="match status" value="1"/>
</dbReference>
<evidence type="ECO:0000256" key="10">
    <source>
        <dbReference type="PROSITE-ProRule" id="PRU00779"/>
    </source>
</evidence>
<feature type="coiled-coil region" evidence="11">
    <location>
        <begin position="2330"/>
        <end position="2420"/>
    </location>
</feature>
<dbReference type="Pfam" id="PF01055">
    <property type="entry name" value="Glyco_hydro_31_2nd"/>
    <property type="match status" value="1"/>
</dbReference>
<dbReference type="Gene3D" id="2.30.42.10">
    <property type="match status" value="1"/>
</dbReference>
<dbReference type="SMART" id="SM00018">
    <property type="entry name" value="PD"/>
    <property type="match status" value="1"/>
</dbReference>
<dbReference type="InterPro" id="IPR030459">
    <property type="entry name" value="Glyco_hydro_31_CS"/>
</dbReference>
<dbReference type="InterPro" id="IPR011029">
    <property type="entry name" value="DEATH-like_dom_sf"/>
</dbReference>
<dbReference type="GO" id="GO:0012505">
    <property type="term" value="C:endomembrane system"/>
    <property type="evidence" value="ECO:0007669"/>
    <property type="project" value="UniProtKB-SubCell"/>
</dbReference>
<dbReference type="PROSITE" id="PS00129">
    <property type="entry name" value="GLYCOSYL_HYDROL_F31_1"/>
    <property type="match status" value="1"/>
</dbReference>
<evidence type="ECO:0000259" key="14">
    <source>
        <dbReference type="PROSITE" id="PS51448"/>
    </source>
</evidence>
<protein>
    <submittedName>
        <fullName evidence="15">Lysosomal alpha-glucosidase</fullName>
    </submittedName>
</protein>
<dbReference type="PROSITE" id="PS51448">
    <property type="entry name" value="P_TREFOIL_2"/>
    <property type="match status" value="1"/>
</dbReference>
<dbReference type="FunFam" id="2.60.40.1760:FF:000001">
    <property type="entry name" value="Maltase-glucoamylase, intestinal"/>
    <property type="match status" value="1"/>
</dbReference>
<feature type="compositionally biased region" description="Basic and acidic residues" evidence="12">
    <location>
        <begin position="9"/>
        <end position="54"/>
    </location>
</feature>
<dbReference type="InterPro" id="IPR037386">
    <property type="entry name" value="CCDC40"/>
</dbReference>
<keyword evidence="3" id="KW-0597">Phosphoprotein</keyword>
<proteinExistence type="inferred from homology"/>
<feature type="coiled-coil region" evidence="11">
    <location>
        <begin position="2170"/>
        <end position="2228"/>
    </location>
</feature>
<dbReference type="Gene3D" id="1.10.533.10">
    <property type="entry name" value="Death Domain, Fas"/>
    <property type="match status" value="1"/>
</dbReference>
<dbReference type="Pfam" id="PF13802">
    <property type="entry name" value="Gal_mutarotas_2"/>
    <property type="match status" value="1"/>
</dbReference>
<dbReference type="GO" id="GO:0005576">
    <property type="term" value="C:extracellular region"/>
    <property type="evidence" value="ECO:0007669"/>
    <property type="project" value="GOC"/>
</dbReference>
<dbReference type="CDD" id="cd06602">
    <property type="entry name" value="GH31_MGAM_SI_GAA"/>
    <property type="match status" value="1"/>
</dbReference>
<dbReference type="Gene3D" id="2.60.40.1760">
    <property type="entry name" value="glycosyl hydrolase (family 31)"/>
    <property type="match status" value="1"/>
</dbReference>
<dbReference type="GO" id="GO:0090599">
    <property type="term" value="F:alpha-glucosidase activity"/>
    <property type="evidence" value="ECO:0007669"/>
    <property type="project" value="UniProtKB-ARBA"/>
</dbReference>
<reference evidence="15 16" key="1">
    <citation type="journal article" date="2013" name="Proc. Natl. Acad. Sci. U.S.A.">
        <title>The king cobra genome reveals dynamic gene evolution and adaptation in the snake venom system.</title>
        <authorList>
            <person name="Vonk F.J."/>
            <person name="Casewell N.R."/>
            <person name="Henkel C.V."/>
            <person name="Heimberg A.M."/>
            <person name="Jansen H.J."/>
            <person name="McCleary R.J."/>
            <person name="Kerkkamp H.M."/>
            <person name="Vos R.A."/>
            <person name="Guerreiro I."/>
            <person name="Calvete J.J."/>
            <person name="Wuster W."/>
            <person name="Woods A.E."/>
            <person name="Logan J.M."/>
            <person name="Harrison R.A."/>
            <person name="Castoe T.A."/>
            <person name="de Koning A.P."/>
            <person name="Pollock D.D."/>
            <person name="Yandell M."/>
            <person name="Calderon D."/>
            <person name="Renjifo C."/>
            <person name="Currier R.B."/>
            <person name="Salgado D."/>
            <person name="Pla D."/>
            <person name="Sanz L."/>
            <person name="Hyder A.S."/>
            <person name="Ribeiro J.M."/>
            <person name="Arntzen J.W."/>
            <person name="van den Thillart G.E."/>
            <person name="Boetzer M."/>
            <person name="Pirovano W."/>
            <person name="Dirks R.P."/>
            <person name="Spaink H.P."/>
            <person name="Duboule D."/>
            <person name="McGlinn E."/>
            <person name="Kini R.M."/>
            <person name="Richardson M.K."/>
        </authorList>
    </citation>
    <scope>NUCLEOTIDE SEQUENCE</scope>
    <source>
        <tissue evidence="15">Blood</tissue>
    </source>
</reference>
<dbReference type="InterPro" id="IPR044913">
    <property type="entry name" value="P_trefoil_dom_sf"/>
</dbReference>
<dbReference type="PROSITE" id="PS00025">
    <property type="entry name" value="P_TREFOIL_1"/>
    <property type="match status" value="1"/>
</dbReference>
<evidence type="ECO:0000256" key="6">
    <source>
        <dbReference type="ARBA" id="ARBA00023136"/>
    </source>
</evidence>
<dbReference type="Gene3D" id="4.10.110.10">
    <property type="entry name" value="Spasmolytic Protein, domain 1"/>
    <property type="match status" value="1"/>
</dbReference>
<dbReference type="GO" id="GO:0030246">
    <property type="term" value="F:carbohydrate binding"/>
    <property type="evidence" value="ECO:0007669"/>
    <property type="project" value="InterPro"/>
</dbReference>
<dbReference type="FunFam" id="1.10.533.10:FF:000003">
    <property type="entry name" value="Caspase recruitment domain family, member 11"/>
    <property type="match status" value="1"/>
</dbReference>
<evidence type="ECO:0000313" key="16">
    <source>
        <dbReference type="Proteomes" id="UP000018936"/>
    </source>
</evidence>
<comment type="caution">
    <text evidence="10">Lacks conserved residue(s) required for the propagation of feature annotation.</text>
</comment>
<dbReference type="GO" id="GO:0042981">
    <property type="term" value="P:regulation of apoptotic process"/>
    <property type="evidence" value="ECO:0007669"/>
    <property type="project" value="InterPro"/>
</dbReference>
<dbReference type="CDD" id="cd14752">
    <property type="entry name" value="GH31_N"/>
    <property type="match status" value="1"/>
</dbReference>
<dbReference type="PANTHER" id="PTHR16275:SF8">
    <property type="entry name" value="COILED-COIL DOMAIN-CONTAINING PROTEIN 40"/>
    <property type="match status" value="1"/>
</dbReference>
<dbReference type="InterPro" id="IPR048395">
    <property type="entry name" value="Glyco_hydro_31_C"/>
</dbReference>
<dbReference type="InterPro" id="IPR030458">
    <property type="entry name" value="Glyco_hydro_31_AS"/>
</dbReference>
<evidence type="ECO:0000256" key="12">
    <source>
        <dbReference type="SAM" id="MobiDB-lite"/>
    </source>
</evidence>
<evidence type="ECO:0000256" key="9">
    <source>
        <dbReference type="ARBA" id="ARBA00023295"/>
    </source>
</evidence>
<dbReference type="SUPFAM" id="SSF51011">
    <property type="entry name" value="Glycosyl hydrolase domain"/>
    <property type="match status" value="1"/>
</dbReference>
<organism evidence="15 16">
    <name type="scientific">Ophiophagus hannah</name>
    <name type="common">King cobra</name>
    <name type="synonym">Naja hannah</name>
    <dbReference type="NCBI Taxonomy" id="8665"/>
    <lineage>
        <taxon>Eukaryota</taxon>
        <taxon>Metazoa</taxon>
        <taxon>Chordata</taxon>
        <taxon>Craniata</taxon>
        <taxon>Vertebrata</taxon>
        <taxon>Euteleostomi</taxon>
        <taxon>Lepidosauria</taxon>
        <taxon>Squamata</taxon>
        <taxon>Bifurcata</taxon>
        <taxon>Unidentata</taxon>
        <taxon>Episquamata</taxon>
        <taxon>Toxicofera</taxon>
        <taxon>Serpentes</taxon>
        <taxon>Colubroidea</taxon>
        <taxon>Elapidae</taxon>
        <taxon>Elapinae</taxon>
        <taxon>Ophiophagus</taxon>
    </lineage>
</organism>
<dbReference type="Pfam" id="PF21365">
    <property type="entry name" value="Glyco_hydro_31_3rd"/>
    <property type="match status" value="1"/>
</dbReference>
<dbReference type="CDD" id="cd06736">
    <property type="entry name" value="PDZ_CARD11_CARD14-like"/>
    <property type="match status" value="1"/>
</dbReference>
<comment type="caution">
    <text evidence="15">The sequence shown here is derived from an EMBL/GenBank/DDBJ whole genome shotgun (WGS) entry which is preliminary data.</text>
</comment>
<dbReference type="InterPro" id="IPR025887">
    <property type="entry name" value="Glyco_hydro_31_N_dom"/>
</dbReference>
<feature type="disulfide bond" evidence="10">
    <location>
        <begin position="1225"/>
        <end position="1242"/>
    </location>
</feature>
<evidence type="ECO:0000256" key="3">
    <source>
        <dbReference type="ARBA" id="ARBA00022553"/>
    </source>
</evidence>